<comment type="caution">
    <text evidence="4">The sequence shown here is derived from an EMBL/GenBank/DDBJ whole genome shotgun (WGS) entry which is preliminary data.</text>
</comment>
<sequence length="845" mass="96925">MKAWTYKVYHGFFRLINLSKSAWISLLIIFVVYGLTYLAQTDTLFIALLNGKDKTSLPSFYLTLFFLISIVSHYPTYIEFSRTLGQLDTLRITWHKSPGNCPIGFITYKASGLKSIFDSSFRHILGLLLLAAVYYIAASTYYNNVVRVRAAGDFDYTLHKYMLLECVLYLAISISFFVFIPRVAGAKFSRMIRNPNSVNLKRLKLIFWVTTVICFITVFFAVIISYIKHWSEGTYWTYILSLYTLSFQYSVMRLCRKRVVFLTDTTFLIFLSMGGFLSLVIVGLAHFRPLMFNSFVILISYFIIFYGVIVLPIKHYIFYRQYDRGGRLSEKKPELFGLTKFSYYFFSWFTPVLPYFFVVWVICIDFVSGNELHRLETIPLKSSAHGQKPAAVGTGEFNQAMQKHFEDKENIYFISLYGGGLKATIWTDLVLNELASANYNYLLDDAVAVSGVSGGGVGGSLYTALQKEPGTKTTEELIEQISQKNYVAIDLVYLLGHDLLCGLLPQCVLDFFGVDKDRSSRAMQIYANAALDRADYDNSSNALTSSTFQDYWGELFRRQVSQKKFFPALIMNSAATHTQRGISFSVRTDGASFDDIFFDCTDLLDFKDQNKASLGFLDATSTVDRFPILSPPAKVDGKGYFLDGGYFENSGLMSLMDYSEYLRTKVFPCFPNYEKKWRKKKFVFIQIANDEDVYLRQIVANHLVQKKVNNSQEFISVLEAVTSISFVATYLNRKFDYLGKGGDSLIKYHQIQLPYLLNKDHLEDFYKGRVGDQAIKKMVENKNDIILNNIYQKEPFKYVTPPLGRQMVPQSLQYMRLSLPHSGLHQIVKDTAWLNKPLQPYLLKI</sequence>
<accession>A0A3D8YGM8</accession>
<feature type="transmembrane region" description="Helical" evidence="2">
    <location>
        <begin position="290"/>
        <end position="311"/>
    </location>
</feature>
<keyword evidence="2" id="KW-1133">Transmembrane helix</keyword>
<evidence type="ECO:0000256" key="2">
    <source>
        <dbReference type="SAM" id="Phobius"/>
    </source>
</evidence>
<evidence type="ECO:0000256" key="1">
    <source>
        <dbReference type="ARBA" id="ARBA00023098"/>
    </source>
</evidence>
<dbReference type="InterPro" id="IPR016035">
    <property type="entry name" value="Acyl_Trfase/lysoPLipase"/>
</dbReference>
<dbReference type="Proteomes" id="UP000256373">
    <property type="component" value="Unassembled WGS sequence"/>
</dbReference>
<name>A0A3D8YGM8_9BACT</name>
<evidence type="ECO:0000313" key="4">
    <source>
        <dbReference type="EMBL" id="REA63801.1"/>
    </source>
</evidence>
<dbReference type="OrthoDB" id="1488930at2"/>
<evidence type="ECO:0000313" key="5">
    <source>
        <dbReference type="Proteomes" id="UP000256373"/>
    </source>
</evidence>
<feature type="transmembrane region" description="Helical" evidence="2">
    <location>
        <begin position="233"/>
        <end position="252"/>
    </location>
</feature>
<feature type="transmembrane region" description="Helical" evidence="2">
    <location>
        <begin position="124"/>
        <end position="142"/>
    </location>
</feature>
<protein>
    <recommendedName>
        <fullName evidence="3">PNPLA domain-containing protein</fullName>
    </recommendedName>
</protein>
<evidence type="ECO:0000259" key="3">
    <source>
        <dbReference type="Pfam" id="PF01734"/>
    </source>
</evidence>
<feature type="transmembrane region" description="Helical" evidence="2">
    <location>
        <begin position="205"/>
        <end position="227"/>
    </location>
</feature>
<feature type="transmembrane region" description="Helical" evidence="2">
    <location>
        <begin position="259"/>
        <end position="284"/>
    </location>
</feature>
<dbReference type="Pfam" id="PF01734">
    <property type="entry name" value="Patatin"/>
    <property type="match status" value="1"/>
</dbReference>
<gene>
    <name evidence="4" type="ORF">DSL64_05090</name>
</gene>
<dbReference type="InterPro" id="IPR002641">
    <property type="entry name" value="PNPLA_dom"/>
</dbReference>
<feature type="transmembrane region" description="Helical" evidence="2">
    <location>
        <begin position="21"/>
        <end position="39"/>
    </location>
</feature>
<feature type="transmembrane region" description="Helical" evidence="2">
    <location>
        <begin position="59"/>
        <end position="77"/>
    </location>
</feature>
<dbReference type="SUPFAM" id="SSF52151">
    <property type="entry name" value="FabD/lysophospholipase-like"/>
    <property type="match status" value="1"/>
</dbReference>
<dbReference type="GO" id="GO:0006629">
    <property type="term" value="P:lipid metabolic process"/>
    <property type="evidence" value="ECO:0007669"/>
    <property type="project" value="UniProtKB-KW"/>
</dbReference>
<keyword evidence="2" id="KW-0812">Transmembrane</keyword>
<keyword evidence="2" id="KW-0472">Membrane</keyword>
<feature type="transmembrane region" description="Helical" evidence="2">
    <location>
        <begin position="341"/>
        <end position="362"/>
    </location>
</feature>
<dbReference type="EMBL" id="QNUL01000002">
    <property type="protein sequence ID" value="REA63801.1"/>
    <property type="molecule type" value="Genomic_DNA"/>
</dbReference>
<feature type="domain" description="PNPLA" evidence="3">
    <location>
        <begin position="415"/>
        <end position="655"/>
    </location>
</feature>
<dbReference type="AlphaFoldDB" id="A0A3D8YGM8"/>
<proteinExistence type="predicted"/>
<keyword evidence="1" id="KW-0443">Lipid metabolism</keyword>
<dbReference type="RefSeq" id="WP_115829552.1">
    <property type="nucleotide sequence ID" value="NZ_QNUL01000002.1"/>
</dbReference>
<keyword evidence="5" id="KW-1185">Reference proteome</keyword>
<organism evidence="4 5">
    <name type="scientific">Dyadobacter luteus</name>
    <dbReference type="NCBI Taxonomy" id="2259619"/>
    <lineage>
        <taxon>Bacteria</taxon>
        <taxon>Pseudomonadati</taxon>
        <taxon>Bacteroidota</taxon>
        <taxon>Cytophagia</taxon>
        <taxon>Cytophagales</taxon>
        <taxon>Spirosomataceae</taxon>
        <taxon>Dyadobacter</taxon>
    </lineage>
</organism>
<feature type="transmembrane region" description="Helical" evidence="2">
    <location>
        <begin position="162"/>
        <end position="184"/>
    </location>
</feature>
<reference evidence="4 5" key="1">
    <citation type="submission" date="2018-07" db="EMBL/GenBank/DDBJ databases">
        <title>Dyadobacter roseus sp. nov., isolated from rose rhizosphere soil.</title>
        <authorList>
            <person name="Chen L."/>
        </authorList>
    </citation>
    <scope>NUCLEOTIDE SEQUENCE [LARGE SCALE GENOMIC DNA]</scope>
    <source>
        <strain evidence="4 5">RS19</strain>
    </source>
</reference>